<reference evidence="3" key="1">
    <citation type="journal article" date="2019" name="Int. J. Syst. Evol. Microbiol.">
        <title>The Global Catalogue of Microorganisms (GCM) 10K type strain sequencing project: providing services to taxonomists for standard genome sequencing and annotation.</title>
        <authorList>
            <consortium name="The Broad Institute Genomics Platform"/>
            <consortium name="The Broad Institute Genome Sequencing Center for Infectious Disease"/>
            <person name="Wu L."/>
            <person name="Ma J."/>
        </authorList>
    </citation>
    <scope>NUCLEOTIDE SEQUENCE [LARGE SCALE GENOMIC DNA]</scope>
    <source>
        <strain evidence="3">JCM 17808</strain>
    </source>
</reference>
<name>A0ABP8J3I6_9MICO</name>
<protein>
    <recommendedName>
        <fullName evidence="4">Lysophospholipase, alpha-beta hydrolase superfamily</fullName>
    </recommendedName>
</protein>
<evidence type="ECO:0000256" key="1">
    <source>
        <dbReference type="SAM" id="MobiDB-lite"/>
    </source>
</evidence>
<accession>A0ABP8J3I6</accession>
<feature type="compositionally biased region" description="Low complexity" evidence="1">
    <location>
        <begin position="121"/>
        <end position="134"/>
    </location>
</feature>
<dbReference type="InterPro" id="IPR029058">
    <property type="entry name" value="AB_hydrolase_fold"/>
</dbReference>
<proteinExistence type="predicted"/>
<evidence type="ECO:0000313" key="3">
    <source>
        <dbReference type="Proteomes" id="UP001500642"/>
    </source>
</evidence>
<evidence type="ECO:0000313" key="2">
    <source>
        <dbReference type="EMBL" id="GAA4384022.1"/>
    </source>
</evidence>
<comment type="caution">
    <text evidence="2">The sequence shown here is derived from an EMBL/GenBank/DDBJ whole genome shotgun (WGS) entry which is preliminary data.</text>
</comment>
<feature type="region of interest" description="Disordered" evidence="1">
    <location>
        <begin position="121"/>
        <end position="145"/>
    </location>
</feature>
<dbReference type="Gene3D" id="3.40.50.1820">
    <property type="entry name" value="alpha/beta hydrolase"/>
    <property type="match status" value="1"/>
</dbReference>
<dbReference type="EMBL" id="BAABGL010000002">
    <property type="protein sequence ID" value="GAA4384022.1"/>
    <property type="molecule type" value="Genomic_DNA"/>
</dbReference>
<keyword evidence="3" id="KW-1185">Reference proteome</keyword>
<sequence length="261" mass="26389">MTVTSSTSTVTTTAIEIKPGANPRGTVTMIAGRGEAASVYDRFAGRIAYDAYPVRVVTGAAADPQAAAEAVHAVLNDPELPTPHFLVGSDAGGVLALDLAADEAPVAGVVIAGLPVAPSPAATDGTTASDAGSTPAADASGTVLDPEAQIGRRSTCPVHQSVLRQPENLDPAALSTPLPASLSLPAPESVKVPVLGVYGESDDVVDVNAGTAWLTRVPGAAVVRTADGAHDALNDRSHRSVAARIVQFLEDIKNDGSPILR</sequence>
<dbReference type="Proteomes" id="UP001500642">
    <property type="component" value="Unassembled WGS sequence"/>
</dbReference>
<evidence type="ECO:0008006" key="4">
    <source>
        <dbReference type="Google" id="ProtNLM"/>
    </source>
</evidence>
<organism evidence="2 3">
    <name type="scientific">Brevibacterium pityocampae</name>
    <dbReference type="NCBI Taxonomy" id="506594"/>
    <lineage>
        <taxon>Bacteria</taxon>
        <taxon>Bacillati</taxon>
        <taxon>Actinomycetota</taxon>
        <taxon>Actinomycetes</taxon>
        <taxon>Micrococcales</taxon>
        <taxon>Brevibacteriaceae</taxon>
        <taxon>Brevibacterium</taxon>
    </lineage>
</organism>
<gene>
    <name evidence="2" type="ORF">GCM10023167_04200</name>
</gene>
<dbReference type="SUPFAM" id="SSF53474">
    <property type="entry name" value="alpha/beta-Hydrolases"/>
    <property type="match status" value="1"/>
</dbReference>